<protein>
    <recommendedName>
        <fullName evidence="2">YCII-related domain-containing protein</fullName>
    </recommendedName>
</protein>
<evidence type="ECO:0000313" key="4">
    <source>
        <dbReference type="Proteomes" id="UP000037931"/>
    </source>
</evidence>
<reference evidence="3 4" key="1">
    <citation type="journal article" date="2015" name="PLoS ONE">
        <title>Rice-Infecting Pseudomonas Genomes Are Highly Accessorized and Harbor Multiple Putative Virulence Mechanisms to Cause Sheath Brown Rot.</title>
        <authorList>
            <person name="Quibod I.L."/>
            <person name="Grande G."/>
            <person name="Oreiro E.G."/>
            <person name="Borja F.N."/>
            <person name="Dossa G.S."/>
            <person name="Mauleon R."/>
            <person name="Cruz C.V."/>
            <person name="Oliva R."/>
        </authorList>
    </citation>
    <scope>NUCLEOTIDE SEQUENCE [LARGE SCALE GENOMIC DNA]</scope>
    <source>
        <strain evidence="3 4">IRRI 6609</strain>
    </source>
</reference>
<accession>A0A0M9GEG2</accession>
<dbReference type="InterPro" id="IPR005545">
    <property type="entry name" value="YCII"/>
</dbReference>
<sequence>MLFAITLSYTRPIEQVKAHLDAHKDWLVQFIKAGRILVAGPLQQQGGGFILAQGEGVSDIERMLAEDPFVVYQLVTFDIRCCEPAIRSSSFPEQWAPEARAV</sequence>
<keyword evidence="4" id="KW-1185">Reference proteome</keyword>
<comment type="caution">
    <text evidence="3">The sequence shown here is derived from an EMBL/GenBank/DDBJ whole genome shotgun (WGS) entry which is preliminary data.</text>
</comment>
<organism evidence="3 4">
    <name type="scientific">Pseudomonas asplenii</name>
    <dbReference type="NCBI Taxonomy" id="53407"/>
    <lineage>
        <taxon>Bacteria</taxon>
        <taxon>Pseudomonadati</taxon>
        <taxon>Pseudomonadota</taxon>
        <taxon>Gammaproteobacteria</taxon>
        <taxon>Pseudomonadales</taxon>
        <taxon>Pseudomonadaceae</taxon>
        <taxon>Pseudomonas</taxon>
    </lineage>
</organism>
<comment type="similarity">
    <text evidence="1">Belongs to the YciI family.</text>
</comment>
<dbReference type="Gene3D" id="3.30.70.1060">
    <property type="entry name" value="Dimeric alpha+beta barrel"/>
    <property type="match status" value="1"/>
</dbReference>
<evidence type="ECO:0000313" key="3">
    <source>
        <dbReference type="EMBL" id="KPA88977.1"/>
    </source>
</evidence>
<proteinExistence type="inferred from homology"/>
<name>A0A0M9GEG2_9PSED</name>
<evidence type="ECO:0000259" key="2">
    <source>
        <dbReference type="Pfam" id="PF03795"/>
    </source>
</evidence>
<dbReference type="PANTHER" id="PTHR37828">
    <property type="entry name" value="GSR2449 PROTEIN"/>
    <property type="match status" value="1"/>
</dbReference>
<dbReference type="Proteomes" id="UP000037931">
    <property type="component" value="Unassembled WGS sequence"/>
</dbReference>
<gene>
    <name evidence="3" type="ORF">PF66_04657</name>
</gene>
<dbReference type="AlphaFoldDB" id="A0A0M9GEG2"/>
<dbReference type="InterPro" id="IPR011008">
    <property type="entry name" value="Dimeric_a/b-barrel"/>
</dbReference>
<dbReference type="PANTHER" id="PTHR37828:SF1">
    <property type="entry name" value="YCII-RELATED DOMAIN-CONTAINING PROTEIN"/>
    <property type="match status" value="1"/>
</dbReference>
<dbReference type="STRING" id="50340.PF66_04657"/>
<dbReference type="OrthoDB" id="9814407at2"/>
<dbReference type="SUPFAM" id="SSF54909">
    <property type="entry name" value="Dimeric alpha+beta barrel"/>
    <property type="match status" value="1"/>
</dbReference>
<dbReference type="EMBL" id="JSYZ01000018">
    <property type="protein sequence ID" value="KPA88977.1"/>
    <property type="molecule type" value="Genomic_DNA"/>
</dbReference>
<dbReference type="RefSeq" id="WP_054063898.1">
    <property type="nucleotide sequence ID" value="NZ_JSYZ01000018.1"/>
</dbReference>
<dbReference type="Pfam" id="PF03795">
    <property type="entry name" value="YCII"/>
    <property type="match status" value="1"/>
</dbReference>
<dbReference type="PATRIC" id="fig|50340.43.peg.1957"/>
<evidence type="ECO:0000256" key="1">
    <source>
        <dbReference type="ARBA" id="ARBA00007689"/>
    </source>
</evidence>
<feature type="domain" description="YCII-related" evidence="2">
    <location>
        <begin position="1"/>
        <end position="70"/>
    </location>
</feature>